<dbReference type="Pfam" id="PF18085">
    <property type="entry name" value="Mak_N_cap"/>
    <property type="match status" value="1"/>
</dbReference>
<dbReference type="UniPathway" id="UPA00164"/>
<organism evidence="18 19">
    <name type="scientific">Microlunatus kandeliicorticis</name>
    <dbReference type="NCBI Taxonomy" id="1759536"/>
    <lineage>
        <taxon>Bacteria</taxon>
        <taxon>Bacillati</taxon>
        <taxon>Actinomycetota</taxon>
        <taxon>Actinomycetes</taxon>
        <taxon>Propionibacteriales</taxon>
        <taxon>Propionibacteriaceae</taxon>
        <taxon>Microlunatus</taxon>
    </lineage>
</organism>
<comment type="catalytic activity">
    <reaction evidence="14">
        <text>D-maltose + ATP = alpha-maltose 1-phosphate + ADP + H(+)</text>
        <dbReference type="Rhea" id="RHEA:31915"/>
        <dbReference type="ChEBI" id="CHEBI:15378"/>
        <dbReference type="ChEBI" id="CHEBI:17306"/>
        <dbReference type="ChEBI" id="CHEBI:30616"/>
        <dbReference type="ChEBI" id="CHEBI:63576"/>
        <dbReference type="ChEBI" id="CHEBI:456216"/>
        <dbReference type="EC" id="2.7.1.175"/>
    </reaction>
</comment>
<evidence type="ECO:0000256" key="2">
    <source>
        <dbReference type="ARBA" id="ARBA00006219"/>
    </source>
</evidence>
<keyword evidence="11" id="KW-0320">Glycogen biosynthesis</keyword>
<evidence type="ECO:0000256" key="7">
    <source>
        <dbReference type="ARBA" id="ARBA00022679"/>
    </source>
</evidence>
<dbReference type="GO" id="GO:0016301">
    <property type="term" value="F:kinase activity"/>
    <property type="evidence" value="ECO:0007669"/>
    <property type="project" value="UniProtKB-KW"/>
</dbReference>
<dbReference type="Gene3D" id="3.90.1200.10">
    <property type="match status" value="1"/>
</dbReference>
<feature type="domain" description="Maltokinase N-terminal cap" evidence="17">
    <location>
        <begin position="26"/>
        <end position="140"/>
    </location>
</feature>
<dbReference type="InterPro" id="IPR002575">
    <property type="entry name" value="Aminoglycoside_PTrfase"/>
</dbReference>
<dbReference type="InterPro" id="IPR011009">
    <property type="entry name" value="Kinase-like_dom_sf"/>
</dbReference>
<comment type="caution">
    <text evidence="18">The sequence shown here is derived from an EMBL/GenBank/DDBJ whole genome shotgun (WGS) entry which is preliminary data.</text>
</comment>
<comment type="pathway">
    <text evidence="1">Glycan biosynthesis; glycogen biosynthesis.</text>
</comment>
<keyword evidence="9 18" id="KW-0418">Kinase</keyword>
<keyword evidence="7 18" id="KW-0808">Transferase</keyword>
<evidence type="ECO:0000259" key="17">
    <source>
        <dbReference type="Pfam" id="PF18085"/>
    </source>
</evidence>
<accession>A0A7W3IUM0</accession>
<evidence type="ECO:0000259" key="16">
    <source>
        <dbReference type="Pfam" id="PF01636"/>
    </source>
</evidence>
<dbReference type="GO" id="GO:0005978">
    <property type="term" value="P:glycogen biosynthetic process"/>
    <property type="evidence" value="ECO:0007669"/>
    <property type="project" value="UniProtKB-UniPathway"/>
</dbReference>
<evidence type="ECO:0000256" key="6">
    <source>
        <dbReference type="ARBA" id="ARBA00022600"/>
    </source>
</evidence>
<keyword evidence="12" id="KW-0119">Carbohydrate metabolism</keyword>
<comment type="subunit">
    <text evidence="3">Monomer.</text>
</comment>
<evidence type="ECO:0000256" key="11">
    <source>
        <dbReference type="ARBA" id="ARBA00023056"/>
    </source>
</evidence>
<keyword evidence="10" id="KW-0067">ATP-binding</keyword>
<evidence type="ECO:0000256" key="5">
    <source>
        <dbReference type="ARBA" id="ARBA00013882"/>
    </source>
</evidence>
<dbReference type="Proteomes" id="UP000523079">
    <property type="component" value="Unassembled WGS sequence"/>
</dbReference>
<evidence type="ECO:0000256" key="8">
    <source>
        <dbReference type="ARBA" id="ARBA00022741"/>
    </source>
</evidence>
<evidence type="ECO:0000256" key="3">
    <source>
        <dbReference type="ARBA" id="ARBA00011245"/>
    </source>
</evidence>
<evidence type="ECO:0000256" key="1">
    <source>
        <dbReference type="ARBA" id="ARBA00004964"/>
    </source>
</evidence>
<dbReference type="EMBL" id="JACGWT010000005">
    <property type="protein sequence ID" value="MBA8795504.1"/>
    <property type="molecule type" value="Genomic_DNA"/>
</dbReference>
<keyword evidence="19" id="KW-1185">Reference proteome</keyword>
<evidence type="ECO:0000256" key="9">
    <source>
        <dbReference type="ARBA" id="ARBA00022777"/>
    </source>
</evidence>
<comment type="similarity">
    <text evidence="2">Belongs to the aminoglycoside phosphotransferase family.</text>
</comment>
<dbReference type="EC" id="2.7.1.175" evidence="4"/>
<name>A0A7W3IUM0_9ACTN</name>
<dbReference type="AlphaFoldDB" id="A0A7W3IUM0"/>
<evidence type="ECO:0000256" key="15">
    <source>
        <dbReference type="SAM" id="MobiDB-lite"/>
    </source>
</evidence>
<sequence length="499" mass="53369">MTAAAAGPSGSSGPGDPRRDALREHLAGARWFGGKGRDFRVADVVDLGWLTPADFVPAVRIEIAEVRYAGSAPDVGLGGPDDQTDLEAVEYYQLLMAYRPAGEPGPGAGPSAGNGSAPAGIVTVDDPERGRLVGSDGVQDSEARRVLLVRLLGEYAATSADGSLAFRLRDSDRLTADLPSTVFGGQQSNTSLMYGDVAMLKLFRRLELGRNLDIEAHQVLSDAGIEDVATLYGWLEGSWRTAAGVRHSADFGMVVEKLREATDGWELALERLRAGADFTAESEDLGRALAEIHRALGANFATDTIAGDELADVMVERLAVATEAAPALAEHADGLRRCFDELRGRDLPAQRVHGDFHLAQTLHTPTGWKIIDFEGEPAKTMAERVAPDNPWRDVAGLLRSYEYAAASVPGDDGGESARAWAQACSTAMLAGYRRAAGLPAEDDEATALLRAYTADKAVYEVVYEVRNRPDWVHIPLGAVAALAATPQSHDHPHDRDQEI</sequence>
<gene>
    <name evidence="18" type="ORF">FHX74_003140</name>
</gene>
<keyword evidence="6" id="KW-0321">Glycogen metabolism</keyword>
<proteinExistence type="inferred from homology"/>
<dbReference type="GO" id="GO:0005524">
    <property type="term" value="F:ATP binding"/>
    <property type="evidence" value="ECO:0007669"/>
    <property type="project" value="UniProtKB-KW"/>
</dbReference>
<dbReference type="RefSeq" id="WP_182561117.1">
    <property type="nucleotide sequence ID" value="NZ_JACGWT010000005.1"/>
</dbReference>
<dbReference type="Pfam" id="PF01636">
    <property type="entry name" value="APH"/>
    <property type="match status" value="1"/>
</dbReference>
<evidence type="ECO:0000256" key="14">
    <source>
        <dbReference type="ARBA" id="ARBA00049067"/>
    </source>
</evidence>
<evidence type="ECO:0000256" key="4">
    <source>
        <dbReference type="ARBA" id="ARBA00011962"/>
    </source>
</evidence>
<reference evidence="18 19" key="1">
    <citation type="submission" date="2020-07" db="EMBL/GenBank/DDBJ databases">
        <title>Sequencing the genomes of 1000 actinobacteria strains.</title>
        <authorList>
            <person name="Klenk H.-P."/>
        </authorList>
    </citation>
    <scope>NUCLEOTIDE SEQUENCE [LARGE SCALE GENOMIC DNA]</scope>
    <source>
        <strain evidence="18 19">DSM 100723</strain>
    </source>
</reference>
<feature type="region of interest" description="Disordered" evidence="15">
    <location>
        <begin position="1"/>
        <end position="21"/>
    </location>
</feature>
<dbReference type="SUPFAM" id="SSF56112">
    <property type="entry name" value="Protein kinase-like (PK-like)"/>
    <property type="match status" value="1"/>
</dbReference>
<evidence type="ECO:0000313" key="19">
    <source>
        <dbReference type="Proteomes" id="UP000523079"/>
    </source>
</evidence>
<evidence type="ECO:0000256" key="12">
    <source>
        <dbReference type="ARBA" id="ARBA00023277"/>
    </source>
</evidence>
<keyword evidence="8" id="KW-0547">Nucleotide-binding</keyword>
<evidence type="ECO:0000256" key="13">
    <source>
        <dbReference type="ARBA" id="ARBA00031251"/>
    </source>
</evidence>
<protein>
    <recommendedName>
        <fullName evidence="5">Maltokinase</fullName>
        <ecNumber evidence="4">2.7.1.175</ecNumber>
    </recommendedName>
    <alternativeName>
        <fullName evidence="13">Maltose-1-phosphate synthase</fullName>
    </alternativeName>
</protein>
<feature type="domain" description="Aminoglycoside phosphotransferase" evidence="16">
    <location>
        <begin position="283"/>
        <end position="417"/>
    </location>
</feature>
<feature type="compositionally biased region" description="Low complexity" evidence="15">
    <location>
        <begin position="1"/>
        <end position="15"/>
    </location>
</feature>
<evidence type="ECO:0000256" key="10">
    <source>
        <dbReference type="ARBA" id="ARBA00022840"/>
    </source>
</evidence>
<evidence type="ECO:0000313" key="18">
    <source>
        <dbReference type="EMBL" id="MBA8795504.1"/>
    </source>
</evidence>
<dbReference type="InterPro" id="IPR040999">
    <property type="entry name" value="Mak_N_cap"/>
</dbReference>